<evidence type="ECO:0000313" key="5">
    <source>
        <dbReference type="Proteomes" id="UP001528823"/>
    </source>
</evidence>
<dbReference type="Pfam" id="PF00497">
    <property type="entry name" value="SBP_bac_3"/>
    <property type="match status" value="1"/>
</dbReference>
<evidence type="ECO:0000259" key="3">
    <source>
        <dbReference type="Pfam" id="PF00497"/>
    </source>
</evidence>
<evidence type="ECO:0000313" key="4">
    <source>
        <dbReference type="EMBL" id="MDE1464304.1"/>
    </source>
</evidence>
<reference evidence="4 5" key="1">
    <citation type="submission" date="2022-11" db="EMBL/GenBank/DDBJ databases">
        <title>Spartinivicinus poritis sp. nov., isolated from scleractinian coral Porites lutea.</title>
        <authorList>
            <person name="Zhang G."/>
            <person name="Cai L."/>
            <person name="Wei Q."/>
        </authorList>
    </citation>
    <scope>NUCLEOTIDE SEQUENCE [LARGE SCALE GENOMIC DNA]</scope>
    <source>
        <strain evidence="4 5">A2-2</strain>
    </source>
</reference>
<dbReference type="Gene3D" id="3.40.190.10">
    <property type="entry name" value="Periplasmic binding protein-like II"/>
    <property type="match status" value="2"/>
</dbReference>
<dbReference type="PANTHER" id="PTHR35936">
    <property type="entry name" value="MEMBRANE-BOUND LYTIC MUREIN TRANSGLYCOSYLASE F"/>
    <property type="match status" value="1"/>
</dbReference>
<dbReference type="SUPFAM" id="SSF53850">
    <property type="entry name" value="Periplasmic binding protein-like II"/>
    <property type="match status" value="1"/>
</dbReference>
<accession>A0ABT5UD53</accession>
<protein>
    <submittedName>
        <fullName evidence="4">Transporter substrate-binding domain-containing protein</fullName>
    </submittedName>
</protein>
<comment type="similarity">
    <text evidence="1">Belongs to the bacterial solute-binding protein 3 family.</text>
</comment>
<sequence>MYILHKNAFNQLKLMHTLISSIIISLLVVSNNVKADAINKEVSVTGSPWEPFYGEQLPDYGLVSKIVVEAYKRSGYRVKFHFLTWARCLLEVEFGRIDATPIAYYTEERARKYFYSRPFMDSPVVFFKHVNSDISWRSLRDLQSYRIGTGIGIVYSPTFDKADFLDKVAIPEDTVNLQKIVLQRVDLAPLDKYVGIYYINKIYPHLKPQLEYMSPPLYVHKLYVMFSRKVPGIKQKIKAFNDGYQAILDDGTYQSILKEYTTIQLDTPKSQKD</sequence>
<comment type="caution">
    <text evidence="4">The sequence shown here is derived from an EMBL/GenBank/DDBJ whole genome shotgun (WGS) entry which is preliminary data.</text>
</comment>
<dbReference type="Proteomes" id="UP001528823">
    <property type="component" value="Unassembled WGS sequence"/>
</dbReference>
<proteinExistence type="inferred from homology"/>
<keyword evidence="5" id="KW-1185">Reference proteome</keyword>
<gene>
    <name evidence="4" type="ORF">ORQ98_20290</name>
</gene>
<dbReference type="PANTHER" id="PTHR35936:SF25">
    <property type="entry name" value="ABC TRANSPORTER SUBSTRATE-BINDING PROTEIN"/>
    <property type="match status" value="1"/>
</dbReference>
<feature type="domain" description="Solute-binding protein family 3/N-terminal" evidence="3">
    <location>
        <begin position="61"/>
        <end position="261"/>
    </location>
</feature>
<dbReference type="EMBL" id="JAPMOU010000032">
    <property type="protein sequence ID" value="MDE1464304.1"/>
    <property type="molecule type" value="Genomic_DNA"/>
</dbReference>
<keyword evidence="2" id="KW-0732">Signal</keyword>
<dbReference type="InterPro" id="IPR001638">
    <property type="entry name" value="Solute-binding_3/MltF_N"/>
</dbReference>
<name>A0ABT5UD53_9GAMM</name>
<evidence type="ECO:0000256" key="1">
    <source>
        <dbReference type="ARBA" id="ARBA00010333"/>
    </source>
</evidence>
<organism evidence="4 5">
    <name type="scientific">Spartinivicinus poritis</name>
    <dbReference type="NCBI Taxonomy" id="2994640"/>
    <lineage>
        <taxon>Bacteria</taxon>
        <taxon>Pseudomonadati</taxon>
        <taxon>Pseudomonadota</taxon>
        <taxon>Gammaproteobacteria</taxon>
        <taxon>Oceanospirillales</taxon>
        <taxon>Zooshikellaceae</taxon>
        <taxon>Spartinivicinus</taxon>
    </lineage>
</organism>
<evidence type="ECO:0000256" key="2">
    <source>
        <dbReference type="ARBA" id="ARBA00022729"/>
    </source>
</evidence>
<dbReference type="RefSeq" id="WP_274690632.1">
    <property type="nucleotide sequence ID" value="NZ_JAPMOU010000032.1"/>
</dbReference>